<feature type="compositionally biased region" description="Basic and acidic residues" evidence="1">
    <location>
        <begin position="124"/>
        <end position="135"/>
    </location>
</feature>
<evidence type="ECO:0000256" key="1">
    <source>
        <dbReference type="SAM" id="MobiDB-lite"/>
    </source>
</evidence>
<protein>
    <submittedName>
        <fullName evidence="2">Uncharacterized protein</fullName>
    </submittedName>
</protein>
<proteinExistence type="predicted"/>
<sequence length="135" mass="14138">MSAADLVGSCLGSCFCGKPLLVEASLPMMNEEARDPRSWGSCTEGLATPKTTAAAHDGASSSCRKENATADRQQAPKNHSKPGGIPLRPPSSHTQVGRQSQLPEDRQIGATGSTTCAKNSGPESVEKEKGEQEEE</sequence>
<comment type="caution">
    <text evidence="2">The sequence shown here is derived from an EMBL/GenBank/DDBJ whole genome shotgun (WGS) entry which is preliminary data.</text>
</comment>
<dbReference type="AlphaFoldDB" id="A0A1D3D1Q3"/>
<feature type="compositionally biased region" description="Polar residues" evidence="1">
    <location>
        <begin position="110"/>
        <end position="122"/>
    </location>
</feature>
<organism evidence="2 3">
    <name type="scientific">Cyclospora cayetanensis</name>
    <dbReference type="NCBI Taxonomy" id="88456"/>
    <lineage>
        <taxon>Eukaryota</taxon>
        <taxon>Sar</taxon>
        <taxon>Alveolata</taxon>
        <taxon>Apicomplexa</taxon>
        <taxon>Conoidasida</taxon>
        <taxon>Coccidia</taxon>
        <taxon>Eucoccidiorida</taxon>
        <taxon>Eimeriorina</taxon>
        <taxon>Eimeriidae</taxon>
        <taxon>Cyclospora</taxon>
    </lineage>
</organism>
<feature type="compositionally biased region" description="Polar residues" evidence="1">
    <location>
        <begin position="91"/>
        <end position="102"/>
    </location>
</feature>
<keyword evidence="3" id="KW-1185">Reference proteome</keyword>
<evidence type="ECO:0000313" key="2">
    <source>
        <dbReference type="EMBL" id="OEH77376.1"/>
    </source>
</evidence>
<dbReference type="EMBL" id="JROU02001110">
    <property type="protein sequence ID" value="OEH77376.1"/>
    <property type="molecule type" value="Genomic_DNA"/>
</dbReference>
<dbReference type="InParanoid" id="A0A1D3D1Q3"/>
<accession>A0A1D3D1Q3</accession>
<reference evidence="2 3" key="1">
    <citation type="journal article" date="2016" name="BMC Genomics">
        <title>Comparative genomics reveals Cyclospora cayetanensis possesses coccidia-like metabolism and invasion components but unique surface antigens.</title>
        <authorList>
            <person name="Liu S."/>
            <person name="Wang L."/>
            <person name="Zheng H."/>
            <person name="Xu Z."/>
            <person name="Roellig D.M."/>
            <person name="Li N."/>
            <person name="Frace M.A."/>
            <person name="Tang K."/>
            <person name="Arrowood M.J."/>
            <person name="Moss D.M."/>
            <person name="Zhang L."/>
            <person name="Feng Y."/>
            <person name="Xiao L."/>
        </authorList>
    </citation>
    <scope>NUCLEOTIDE SEQUENCE [LARGE SCALE GENOMIC DNA]</scope>
    <source>
        <strain evidence="2 3">CHN_HEN01</strain>
    </source>
</reference>
<dbReference type="Proteomes" id="UP000095192">
    <property type="component" value="Unassembled WGS sequence"/>
</dbReference>
<dbReference type="VEuPathDB" id="ToxoDB:cyc_05510"/>
<evidence type="ECO:0000313" key="3">
    <source>
        <dbReference type="Proteomes" id="UP000095192"/>
    </source>
</evidence>
<name>A0A1D3D1Q3_9EIME</name>
<feature type="region of interest" description="Disordered" evidence="1">
    <location>
        <begin position="31"/>
        <end position="135"/>
    </location>
</feature>
<gene>
    <name evidence="2" type="ORF">cyc_05510</name>
</gene>